<name>A0A164MIE3_9AGAM</name>
<dbReference type="AlphaFoldDB" id="A0A164MIE3"/>
<proteinExistence type="predicted"/>
<accession>A0A164MIE3</accession>
<keyword evidence="2" id="KW-1185">Reference proteome</keyword>
<organism evidence="1 2">
    <name type="scientific">Sistotremastrum niveocremeum HHB9708</name>
    <dbReference type="NCBI Taxonomy" id="1314777"/>
    <lineage>
        <taxon>Eukaryota</taxon>
        <taxon>Fungi</taxon>
        <taxon>Dikarya</taxon>
        <taxon>Basidiomycota</taxon>
        <taxon>Agaricomycotina</taxon>
        <taxon>Agaricomycetes</taxon>
        <taxon>Sistotremastrales</taxon>
        <taxon>Sistotremastraceae</taxon>
        <taxon>Sertulicium</taxon>
        <taxon>Sertulicium niveocremeum</taxon>
    </lineage>
</organism>
<feature type="non-terminal residue" evidence="1">
    <location>
        <position position="1"/>
    </location>
</feature>
<evidence type="ECO:0000313" key="2">
    <source>
        <dbReference type="Proteomes" id="UP000076722"/>
    </source>
</evidence>
<dbReference type="EMBL" id="KV419471">
    <property type="protein sequence ID" value="KZS86739.1"/>
    <property type="molecule type" value="Genomic_DNA"/>
</dbReference>
<dbReference type="Proteomes" id="UP000076722">
    <property type="component" value="Unassembled WGS sequence"/>
</dbReference>
<protein>
    <submittedName>
        <fullName evidence="1">Uncharacterized protein</fullName>
    </submittedName>
</protein>
<reference evidence="1 2" key="1">
    <citation type="journal article" date="2016" name="Mol. Biol. Evol.">
        <title>Comparative Genomics of Early-Diverging Mushroom-Forming Fungi Provides Insights into the Origins of Lignocellulose Decay Capabilities.</title>
        <authorList>
            <person name="Nagy L.G."/>
            <person name="Riley R."/>
            <person name="Tritt A."/>
            <person name="Adam C."/>
            <person name="Daum C."/>
            <person name="Floudas D."/>
            <person name="Sun H."/>
            <person name="Yadav J.S."/>
            <person name="Pangilinan J."/>
            <person name="Larsson K.H."/>
            <person name="Matsuura K."/>
            <person name="Barry K."/>
            <person name="Labutti K."/>
            <person name="Kuo R."/>
            <person name="Ohm R.A."/>
            <person name="Bhattacharya S.S."/>
            <person name="Shirouzu T."/>
            <person name="Yoshinaga Y."/>
            <person name="Martin F.M."/>
            <person name="Grigoriev I.V."/>
            <person name="Hibbett D.S."/>
        </authorList>
    </citation>
    <scope>NUCLEOTIDE SEQUENCE [LARGE SCALE GENOMIC DNA]</scope>
    <source>
        <strain evidence="1 2">HHB9708</strain>
    </source>
</reference>
<feature type="non-terminal residue" evidence="1">
    <location>
        <position position="70"/>
    </location>
</feature>
<evidence type="ECO:0000313" key="1">
    <source>
        <dbReference type="EMBL" id="KZS86739.1"/>
    </source>
</evidence>
<dbReference type="OrthoDB" id="3157803at2759"/>
<sequence>PQSFTAEGVLRAIAVHIVCNNEALLFTEKPSFRNILVAMRPKTKKKEIPTRYLVEKYIDEEFIKHMEGLK</sequence>
<gene>
    <name evidence="1" type="ORF">SISNIDRAFT_400858</name>
</gene>